<keyword evidence="1" id="KW-0378">Hydrolase</keyword>
<dbReference type="InterPro" id="IPR041796">
    <property type="entry name" value="Mre11_N"/>
</dbReference>
<keyword evidence="4" id="KW-1185">Reference proteome</keyword>
<dbReference type="PANTHER" id="PTHR30337">
    <property type="entry name" value="COMPONENT OF ATP-DEPENDENT DSDNA EXONUCLEASE"/>
    <property type="match status" value="1"/>
</dbReference>
<dbReference type="Pfam" id="PF00149">
    <property type="entry name" value="Metallophos"/>
    <property type="match status" value="1"/>
</dbReference>
<feature type="domain" description="Calcineurin-like phosphoesterase" evidence="2">
    <location>
        <begin position="2"/>
        <end position="199"/>
    </location>
</feature>
<evidence type="ECO:0000313" key="3">
    <source>
        <dbReference type="EMBL" id="BBD09001.1"/>
    </source>
</evidence>
<reference evidence="3 4" key="1">
    <citation type="journal article" date="2018" name="Sci. Adv.">
        <title>Multi-heme cytochromes provide a pathway for survival in energy-limited environments.</title>
        <authorList>
            <person name="Deng X."/>
            <person name="Dohmae N."/>
            <person name="Nealson K.H."/>
            <person name="Hashimoto K."/>
            <person name="Okamoto A."/>
        </authorList>
    </citation>
    <scope>NUCLEOTIDE SEQUENCE [LARGE SCALE GENOMIC DNA]</scope>
    <source>
        <strain evidence="3 4">IS5</strain>
    </source>
</reference>
<dbReference type="PIRSF" id="PIRSF033091">
    <property type="entry name" value="Pesterase_YhaO"/>
    <property type="match status" value="1"/>
</dbReference>
<dbReference type="InterPro" id="IPR029052">
    <property type="entry name" value="Metallo-depent_PP-like"/>
</dbReference>
<dbReference type="KEGG" id="dfl:DFE_2275"/>
<name>A0A2Z6B0H2_9BACT</name>
<dbReference type="SUPFAM" id="SSF56300">
    <property type="entry name" value="Metallo-dependent phosphatases"/>
    <property type="match status" value="1"/>
</dbReference>
<dbReference type="OrthoDB" id="9773856at2"/>
<dbReference type="InterPro" id="IPR014576">
    <property type="entry name" value="Pesterase_YhaO"/>
</dbReference>
<dbReference type="CDD" id="cd00840">
    <property type="entry name" value="MPP_Mre11_N"/>
    <property type="match status" value="1"/>
</dbReference>
<dbReference type="AlphaFoldDB" id="A0A2Z6B0H2"/>
<dbReference type="Proteomes" id="UP000269883">
    <property type="component" value="Chromosome"/>
</dbReference>
<accession>A0A2Z6B0H2</accession>
<dbReference type="GO" id="GO:0016787">
    <property type="term" value="F:hydrolase activity"/>
    <property type="evidence" value="ECO:0007669"/>
    <property type="project" value="UniProtKB-KW"/>
</dbReference>
<sequence length="425" mass="46024">MIRFLHAADIHLDSPLVGLSRYEGAPVDEVRSATRRALVRLVDTAIEHAVPLMLIAGDAYDGDWKDFQTGLFFAAQMSRLNQAGIRVIMVRGNHDAASVMTRSLPLPENVTILSAKRPETIDFPELGIAVHGQSFATRDVSENLVPAYPAPLPDRFNIGLLHTAVSGNHGSAPPYAPCRLEELVAKGYQYWALGHVHNYKKLHEEPAVIYTGCIQGRHAREPGPKGCVLVSVNEAETVETEFLPLAVMRWEQVEVDAIAAVNRHEVGDLFAEALRAALAQAGELPLAVRVLVVGRTAAHAALAADPERTVNELRALAEDVSAGRAWVEKVKLQTASPLDVEALRDSDTPQGDLLRSLERLAQGPEELAELGLDLTDIEAKLRAVPGSGVTLPDLEDQAAMAALLDDVRELVLPLLDVKETGEGNQ</sequence>
<protein>
    <submittedName>
        <fullName evidence="3">Metallophosphoesterase</fullName>
    </submittedName>
</protein>
<dbReference type="EMBL" id="AP017378">
    <property type="protein sequence ID" value="BBD09001.1"/>
    <property type="molecule type" value="Genomic_DNA"/>
</dbReference>
<organism evidence="3 4">
    <name type="scientific">Desulfovibrio ferrophilus</name>
    <dbReference type="NCBI Taxonomy" id="241368"/>
    <lineage>
        <taxon>Bacteria</taxon>
        <taxon>Pseudomonadati</taxon>
        <taxon>Thermodesulfobacteriota</taxon>
        <taxon>Desulfovibrionia</taxon>
        <taxon>Desulfovibrionales</taxon>
        <taxon>Desulfovibrionaceae</taxon>
        <taxon>Desulfovibrio</taxon>
    </lineage>
</organism>
<dbReference type="Gene3D" id="3.60.21.10">
    <property type="match status" value="1"/>
</dbReference>
<gene>
    <name evidence="3" type="ORF">DFE_2275</name>
</gene>
<dbReference type="PANTHER" id="PTHR30337:SF7">
    <property type="entry name" value="PHOSPHOESTERASE"/>
    <property type="match status" value="1"/>
</dbReference>
<evidence type="ECO:0000259" key="2">
    <source>
        <dbReference type="Pfam" id="PF00149"/>
    </source>
</evidence>
<evidence type="ECO:0000256" key="1">
    <source>
        <dbReference type="ARBA" id="ARBA00022801"/>
    </source>
</evidence>
<proteinExistence type="predicted"/>
<evidence type="ECO:0000313" key="4">
    <source>
        <dbReference type="Proteomes" id="UP000269883"/>
    </source>
</evidence>
<dbReference type="RefSeq" id="WP_126379605.1">
    <property type="nucleotide sequence ID" value="NZ_AP017378.1"/>
</dbReference>
<dbReference type="InterPro" id="IPR004843">
    <property type="entry name" value="Calcineurin-like_PHP"/>
</dbReference>
<dbReference type="InterPro" id="IPR050535">
    <property type="entry name" value="DNA_Repair-Maintenance_Comp"/>
</dbReference>